<evidence type="ECO:0000256" key="2">
    <source>
        <dbReference type="ARBA" id="ARBA00012417"/>
    </source>
</evidence>
<keyword evidence="7" id="KW-0239">DNA-directed DNA polymerase</keyword>
<dbReference type="InterPro" id="IPR003141">
    <property type="entry name" value="Pol/His_phosphatase_N"/>
</dbReference>
<accession>A0A1F6G5K7</accession>
<evidence type="ECO:0000313" key="11">
    <source>
        <dbReference type="Proteomes" id="UP000176867"/>
    </source>
</evidence>
<gene>
    <name evidence="10" type="ORF">A2609_01535</name>
</gene>
<dbReference type="GO" id="GO:0003887">
    <property type="term" value="F:DNA-directed DNA polymerase activity"/>
    <property type="evidence" value="ECO:0007669"/>
    <property type="project" value="UniProtKB-KW"/>
</dbReference>
<dbReference type="EC" id="2.7.7.7" evidence="2"/>
<keyword evidence="6" id="KW-0235">DNA replication</keyword>
<dbReference type="GO" id="GO:0003676">
    <property type="term" value="F:nucleic acid binding"/>
    <property type="evidence" value="ECO:0007669"/>
    <property type="project" value="InterPro"/>
</dbReference>
<dbReference type="Proteomes" id="UP000176867">
    <property type="component" value="Unassembled WGS sequence"/>
</dbReference>
<evidence type="ECO:0000259" key="9">
    <source>
        <dbReference type="SMART" id="SM00481"/>
    </source>
</evidence>
<dbReference type="NCBIfam" id="TIGR00594">
    <property type="entry name" value="polc"/>
    <property type="match status" value="1"/>
</dbReference>
<dbReference type="Gene3D" id="1.10.10.1600">
    <property type="entry name" value="Bacterial DNA polymerase III alpha subunit, thumb domain"/>
    <property type="match status" value="1"/>
</dbReference>
<dbReference type="Pfam" id="PF14579">
    <property type="entry name" value="HHH_6"/>
    <property type="match status" value="1"/>
</dbReference>
<dbReference type="InterPro" id="IPR004365">
    <property type="entry name" value="NA-bd_OB_tRNA"/>
</dbReference>
<dbReference type="EMBL" id="MFMU01000009">
    <property type="protein sequence ID" value="OGG93386.1"/>
    <property type="molecule type" value="Genomic_DNA"/>
</dbReference>
<dbReference type="Pfam" id="PF17657">
    <property type="entry name" value="DNA_pol3_finger"/>
    <property type="match status" value="1"/>
</dbReference>
<organism evidence="10 11">
    <name type="scientific">Candidatus Kaiserbacteria bacterium RIFOXYD1_FULL_47_14</name>
    <dbReference type="NCBI Taxonomy" id="1798533"/>
    <lineage>
        <taxon>Bacteria</taxon>
        <taxon>Candidatus Kaiseribacteriota</taxon>
    </lineage>
</organism>
<dbReference type="AlphaFoldDB" id="A0A1F6G5K7"/>
<dbReference type="CDD" id="cd04485">
    <property type="entry name" value="DnaE_OBF"/>
    <property type="match status" value="1"/>
</dbReference>
<dbReference type="Gene3D" id="1.10.150.870">
    <property type="match status" value="1"/>
</dbReference>
<evidence type="ECO:0000256" key="3">
    <source>
        <dbReference type="ARBA" id="ARBA00019114"/>
    </source>
</evidence>
<dbReference type="InterPro" id="IPR041931">
    <property type="entry name" value="DNA_pol3_alpha_thumb_dom"/>
</dbReference>
<dbReference type="Gene3D" id="3.20.20.140">
    <property type="entry name" value="Metal-dependent hydrolases"/>
    <property type="match status" value="1"/>
</dbReference>
<reference evidence="10 11" key="1">
    <citation type="journal article" date="2016" name="Nat. Commun.">
        <title>Thousands of microbial genomes shed light on interconnected biogeochemical processes in an aquifer system.</title>
        <authorList>
            <person name="Anantharaman K."/>
            <person name="Brown C.T."/>
            <person name="Hug L.A."/>
            <person name="Sharon I."/>
            <person name="Castelle C.J."/>
            <person name="Probst A.J."/>
            <person name="Thomas B.C."/>
            <person name="Singh A."/>
            <person name="Wilkins M.J."/>
            <person name="Karaoz U."/>
            <person name="Brodie E.L."/>
            <person name="Williams K.H."/>
            <person name="Hubbard S.S."/>
            <person name="Banfield J.F."/>
        </authorList>
    </citation>
    <scope>NUCLEOTIDE SEQUENCE [LARGE SCALE GENOMIC DNA]</scope>
</reference>
<proteinExistence type="predicted"/>
<comment type="catalytic activity">
    <reaction evidence="8">
        <text>DNA(n) + a 2'-deoxyribonucleoside 5'-triphosphate = DNA(n+1) + diphosphate</text>
        <dbReference type="Rhea" id="RHEA:22508"/>
        <dbReference type="Rhea" id="RHEA-COMP:17339"/>
        <dbReference type="Rhea" id="RHEA-COMP:17340"/>
        <dbReference type="ChEBI" id="CHEBI:33019"/>
        <dbReference type="ChEBI" id="CHEBI:61560"/>
        <dbReference type="ChEBI" id="CHEBI:173112"/>
        <dbReference type="EC" id="2.7.7.7"/>
    </reaction>
</comment>
<comment type="subcellular location">
    <subcellularLocation>
        <location evidence="1">Cytoplasm</location>
    </subcellularLocation>
</comment>
<evidence type="ECO:0000256" key="7">
    <source>
        <dbReference type="ARBA" id="ARBA00022932"/>
    </source>
</evidence>
<dbReference type="InterPro" id="IPR011708">
    <property type="entry name" value="DNA_pol3_alpha_NTPase_dom"/>
</dbReference>
<evidence type="ECO:0000256" key="6">
    <source>
        <dbReference type="ARBA" id="ARBA00022705"/>
    </source>
</evidence>
<dbReference type="STRING" id="1798533.A2609_01535"/>
<feature type="domain" description="Polymerase/histidinol phosphatase N-terminal" evidence="9">
    <location>
        <begin position="6"/>
        <end position="73"/>
    </location>
</feature>
<dbReference type="PANTHER" id="PTHR32294">
    <property type="entry name" value="DNA POLYMERASE III SUBUNIT ALPHA"/>
    <property type="match status" value="1"/>
</dbReference>
<comment type="caution">
    <text evidence="10">The sequence shown here is derived from an EMBL/GenBank/DDBJ whole genome shotgun (WGS) entry which is preliminary data.</text>
</comment>
<dbReference type="Pfam" id="PF02811">
    <property type="entry name" value="PHP"/>
    <property type="match status" value="1"/>
</dbReference>
<dbReference type="PANTHER" id="PTHR32294:SF0">
    <property type="entry name" value="DNA POLYMERASE III SUBUNIT ALPHA"/>
    <property type="match status" value="1"/>
</dbReference>
<keyword evidence="5" id="KW-0548">Nucleotidyltransferase</keyword>
<dbReference type="GO" id="GO:0008408">
    <property type="term" value="F:3'-5' exonuclease activity"/>
    <property type="evidence" value="ECO:0007669"/>
    <property type="project" value="InterPro"/>
</dbReference>
<dbReference type="SUPFAM" id="SSF89550">
    <property type="entry name" value="PHP domain-like"/>
    <property type="match status" value="1"/>
</dbReference>
<protein>
    <recommendedName>
        <fullName evidence="3">DNA polymerase III subunit alpha</fullName>
        <ecNumber evidence="2">2.7.7.7</ecNumber>
    </recommendedName>
</protein>
<sequence>MASRFIHLHTHSHYSFLQALPKIDELVEKAKKEGMEAVGLTDGGNMHGAIEFYKAATKAGIKPILGVDAYLAPRSRREPEQNADIKRSRIVLLAENNTGYKNLLAIVTKSWTEGFSEKPRVDKELLREYHTGVIALIPSFAGDIAQCLRAGDTNGAAAALAEFKDIFGADNVFLEITHHPKVEGHEALMQKIIALARQNSTPLVAQNDVYYLDPSDREATEIMRRIQHGGRGRNEDEDFSFISEKTAEKLFKDTPEAIDNSKLIADRCNLSFDLGKWTFPAVPVSPGFKNHDEELRAKSYAGIATRHLEETKEVTDRIDYELNIINNKGFAVYYLIVADLLAFARRAGIFTTTRGSAAGSLVAYLVGITNVNPLFYKLPFERFLNPERPKAPDIDMDMADNRRDEMIAYTKQKYGEDHVAQIGTFGTMMARAAVRDVARALGHSYTTGDRIAKLIPIGSQGFPMTIDRALELEPDLKSLYDEDDESREVIDLAKRIEGCVRHVGVHAAGVVVSPTPLIEWTPIQPDPKGTGKLITQYDMYSITDEYGGVGLLKFDFLGIKNLAILADAVSCVKQTQHVVVDIENVPINDTKTFEMLARGETEGVFQLNGSGMTRWLKELRPTTIHDINAMVALYRPGPMETIPQYIERKHNPKLIRFVDSRMKSYLDFSYGLLVYQDDVLLTAIKLGGYSWLEADALRKAMGKKIPAVMQAEKQKLTRGFIGYGKLSEDTAQKLWQLIEPFAAYGFNKAHAASYGKVAYQTAYMKANYPVEYLAALLTADSGDTEQIAIFVAEAKRMNVLVLPPDVNESGSNFTVVHIETGGEGIRFGLSSIKNFGDGISEAIISERKNHGVFKTLSDFLSRIGTKNLNRRSLESLIKCGALDSLTPPENGRGTLLENIETMLSFHRESTATAPQDSLFGALIAPPPLVLPPGKHSSLLDKLSWEKELLGIYVSGHPLDAHAAITAKAKLSIAKIKENPQPGMMFILPVLVVSARAILTKSGEKMAFLKLEDKTDSIEAVLFPKLFKEHGSVVVPGTCLLVKGKVSVRNGEPSIAIEELKML</sequence>
<evidence type="ECO:0000256" key="4">
    <source>
        <dbReference type="ARBA" id="ARBA00022679"/>
    </source>
</evidence>
<evidence type="ECO:0000313" key="10">
    <source>
        <dbReference type="EMBL" id="OGG93386.1"/>
    </source>
</evidence>
<dbReference type="InterPro" id="IPR016195">
    <property type="entry name" value="Pol/histidinol_Pase-like"/>
</dbReference>
<dbReference type="NCBIfam" id="NF004226">
    <property type="entry name" value="PRK05673.1"/>
    <property type="match status" value="1"/>
</dbReference>
<evidence type="ECO:0000256" key="8">
    <source>
        <dbReference type="ARBA" id="ARBA00049244"/>
    </source>
</evidence>
<dbReference type="InterPro" id="IPR029460">
    <property type="entry name" value="DNAPol_HHH"/>
</dbReference>
<dbReference type="GO" id="GO:0005737">
    <property type="term" value="C:cytoplasm"/>
    <property type="evidence" value="ECO:0007669"/>
    <property type="project" value="UniProtKB-SubCell"/>
</dbReference>
<keyword evidence="4" id="KW-0808">Transferase</keyword>
<name>A0A1F6G5K7_9BACT</name>
<dbReference type="InterPro" id="IPR004805">
    <property type="entry name" value="DnaE2/DnaE/PolC"/>
</dbReference>
<dbReference type="Pfam" id="PF01336">
    <property type="entry name" value="tRNA_anti-codon"/>
    <property type="match status" value="1"/>
</dbReference>
<dbReference type="GO" id="GO:0006260">
    <property type="term" value="P:DNA replication"/>
    <property type="evidence" value="ECO:0007669"/>
    <property type="project" value="UniProtKB-KW"/>
</dbReference>
<evidence type="ECO:0000256" key="1">
    <source>
        <dbReference type="ARBA" id="ARBA00004496"/>
    </source>
</evidence>
<dbReference type="SMART" id="SM00481">
    <property type="entry name" value="POLIIIAc"/>
    <property type="match status" value="1"/>
</dbReference>
<dbReference type="InterPro" id="IPR004013">
    <property type="entry name" value="PHP_dom"/>
</dbReference>
<evidence type="ECO:0000256" key="5">
    <source>
        <dbReference type="ARBA" id="ARBA00022695"/>
    </source>
</evidence>
<dbReference type="InterPro" id="IPR040982">
    <property type="entry name" value="DNA_pol3_finger"/>
</dbReference>
<dbReference type="Pfam" id="PF07733">
    <property type="entry name" value="DNA_pol3_alpha"/>
    <property type="match status" value="1"/>
</dbReference>